<evidence type="ECO:0000313" key="2">
    <source>
        <dbReference type="Proteomes" id="UP000201640"/>
    </source>
</evidence>
<dbReference type="RefSeq" id="YP_007354526.1">
    <property type="nucleotide sequence ID" value="NC_020104.1"/>
</dbReference>
<accession>L7RGC6</accession>
<sequence>MDSDLKCLVQEINNKCYILAYELHNQDSDVQLSDSFFRQKYKNEIINLIVVKKYDKINNRTQFELFNIDDSLENLSKIFHDLIDDKYLLINNEQDILSFPVIGDEQLYPIIKNPQIGEIFILKKMKHMFFLK</sequence>
<proteinExistence type="predicted"/>
<dbReference type="GeneID" id="14445646"/>
<dbReference type="OrthoDB" id="39043at10239"/>
<reference evidence="1 2" key="1">
    <citation type="journal article" date="2012" name="Genome Biol. Evol.">
        <title>Related Giant Viruses in Distant Locations and Different Habitats: Acanthamoeba polyphaga moumouvirus Represents a Third Lineage of the Mimiviridae That Is Close to the Megavirus Lineage.</title>
        <authorList>
            <person name="Yoosuf N."/>
            <person name="Yutin N."/>
            <person name="Colson P."/>
            <person name="Shabalina S.A."/>
            <person name="Pagnier I."/>
            <person name="Robert C."/>
            <person name="Azza S."/>
            <person name="Klose T."/>
            <person name="Wong J."/>
            <person name="Rossmann M.G."/>
            <person name="La Scola B."/>
            <person name="Raoult D."/>
            <person name="Koonin E.V."/>
        </authorList>
    </citation>
    <scope>NUCLEOTIDE SEQUENCE [LARGE SCALE GENOMIC DNA]</scope>
    <source>
        <strain evidence="1 2">M10A</strain>
    </source>
</reference>
<dbReference type="Proteomes" id="UP000201640">
    <property type="component" value="Segment"/>
</dbReference>
<protein>
    <submittedName>
        <fullName evidence="1">Uncharacterized protein</fullName>
    </submittedName>
</protein>
<name>L7RGC6_9VIRU</name>
<gene>
    <name evidence="1" type="ORF">Moumou_00560</name>
</gene>
<dbReference type="KEGG" id="vg:14445646"/>
<keyword evidence="2" id="KW-1185">Reference proteome</keyword>
<organism evidence="1 2">
    <name type="scientific">Acanthamoeba polyphaga moumouvirus</name>
    <dbReference type="NCBI Taxonomy" id="1269028"/>
    <lineage>
        <taxon>Viruses</taxon>
        <taxon>Varidnaviria</taxon>
        <taxon>Bamfordvirae</taxon>
        <taxon>Nucleocytoviricota</taxon>
        <taxon>Megaviricetes</taxon>
        <taxon>Imitervirales</taxon>
        <taxon>Mimiviridae</taxon>
        <taxon>Megamimivirinae</taxon>
        <taxon>Moumouvirus</taxon>
    </lineage>
</organism>
<dbReference type="EMBL" id="JX962719">
    <property type="protein sequence ID" value="AGC02090.1"/>
    <property type="molecule type" value="Genomic_DNA"/>
</dbReference>
<evidence type="ECO:0000313" key="1">
    <source>
        <dbReference type="EMBL" id="AGC02090.1"/>
    </source>
</evidence>